<comment type="similarity">
    <text evidence="2">Belongs to the OXA1/ALB3/YidC family. Type 1 subfamily.</text>
</comment>
<evidence type="ECO:0000256" key="11">
    <source>
        <dbReference type="ARBA" id="ARBA00025034"/>
    </source>
</evidence>
<dbReference type="Proteomes" id="UP000467240">
    <property type="component" value="Unassembled WGS sequence"/>
</dbReference>
<feature type="compositionally biased region" description="Basic and acidic residues" evidence="17">
    <location>
        <begin position="266"/>
        <end position="293"/>
    </location>
</feature>
<evidence type="ECO:0000256" key="6">
    <source>
        <dbReference type="ARBA" id="ARBA00022692"/>
    </source>
</evidence>
<evidence type="ECO:0000256" key="4">
    <source>
        <dbReference type="ARBA" id="ARBA00022448"/>
    </source>
</evidence>
<keyword evidence="6 16" id="KW-0812">Transmembrane</keyword>
<organism evidence="20 21">
    <name type="scientific">Pseudoclavibacter chungangensis</name>
    <dbReference type="NCBI Taxonomy" id="587635"/>
    <lineage>
        <taxon>Bacteria</taxon>
        <taxon>Bacillati</taxon>
        <taxon>Actinomycetota</taxon>
        <taxon>Actinomycetes</taxon>
        <taxon>Micrococcales</taxon>
        <taxon>Microbacteriaceae</taxon>
        <taxon>Pseudoclavibacter</taxon>
    </lineage>
</organism>
<dbReference type="PANTHER" id="PTHR12428:SF65">
    <property type="entry name" value="CYTOCHROME C OXIDASE ASSEMBLY PROTEIN COX18, MITOCHONDRIAL"/>
    <property type="match status" value="1"/>
</dbReference>
<dbReference type="GO" id="GO:0015031">
    <property type="term" value="P:protein transport"/>
    <property type="evidence" value="ECO:0007669"/>
    <property type="project" value="UniProtKB-KW"/>
</dbReference>
<evidence type="ECO:0000256" key="15">
    <source>
        <dbReference type="ARBA" id="ARBA00033342"/>
    </source>
</evidence>
<evidence type="ECO:0000256" key="3">
    <source>
        <dbReference type="ARBA" id="ARBA00015325"/>
    </source>
</evidence>
<dbReference type="PANTHER" id="PTHR12428">
    <property type="entry name" value="OXA1"/>
    <property type="match status" value="1"/>
</dbReference>
<dbReference type="GO" id="GO:0051205">
    <property type="term" value="P:protein insertion into membrane"/>
    <property type="evidence" value="ECO:0007669"/>
    <property type="project" value="TreeGrafter"/>
</dbReference>
<accession>A0A7J5BPX8</accession>
<sequence length="386" mass="42416">MDFLGTILWPIRWVIELILVGFHSLWTTLGLDPNDGWTWIASIAGLVIVVRSAMIPLMVKQIKSQRSMMDAAPEIKKIQDKYKGKRDQFSMEAMRRETMEVYSRTGSNPMASCWPMLVQMPVFFGLFSVLNGAQRDQSGVGLLTPELAHSFAGASIWGAPLKATFLENGGNPLVMWLAGTMVVVMTVSQFITQKQIMSKNISQATRESPMFKQQQMMLYVLPLVFAVSGVAFPLGVMSYWLISNFWTMGQQWVVIRNMPTPGSEAAKAREERLKRRGKWVEPEPKSKDGKVIDVEAAPKPTQRQQPVSKSRAKKQGTAKSAPAQNGPGKSAPEKSRPAKTAPSSDAAATDADADDSAAGSDDADVRSSNDDSAPKRPSGARPKKKK</sequence>
<name>A0A7J5BPX8_9MICO</name>
<keyword evidence="9 18" id="KW-0472">Membrane</keyword>
<evidence type="ECO:0000313" key="20">
    <source>
        <dbReference type="EMBL" id="KAB1655387.1"/>
    </source>
</evidence>
<feature type="compositionally biased region" description="Low complexity" evidence="17">
    <location>
        <begin position="343"/>
        <end position="360"/>
    </location>
</feature>
<evidence type="ECO:0000256" key="12">
    <source>
        <dbReference type="ARBA" id="ARBA00026028"/>
    </source>
</evidence>
<dbReference type="NCBIfam" id="NF002350">
    <property type="entry name" value="PRK01315.1"/>
    <property type="match status" value="1"/>
</dbReference>
<dbReference type="Pfam" id="PF02096">
    <property type="entry name" value="60KD_IMP"/>
    <property type="match status" value="1"/>
</dbReference>
<dbReference type="OrthoDB" id="9780552at2"/>
<evidence type="ECO:0000256" key="5">
    <source>
        <dbReference type="ARBA" id="ARBA00022475"/>
    </source>
</evidence>
<evidence type="ECO:0000256" key="10">
    <source>
        <dbReference type="ARBA" id="ARBA00023186"/>
    </source>
</evidence>
<feature type="transmembrane region" description="Helical" evidence="18">
    <location>
        <begin position="7"/>
        <end position="26"/>
    </location>
</feature>
<keyword evidence="21" id="KW-1185">Reference proteome</keyword>
<dbReference type="InterPro" id="IPR047196">
    <property type="entry name" value="YidC_ALB_C"/>
</dbReference>
<proteinExistence type="inferred from homology"/>
<feature type="transmembrane region" description="Helical" evidence="18">
    <location>
        <begin position="173"/>
        <end position="192"/>
    </location>
</feature>
<comment type="function">
    <text evidence="11">Required for the insertion and/or proper folding and/or complex formation of integral membrane proteins into the membrane. Involved in integration of membrane proteins that insert both dependently and independently of the Sec translocase complex, as well as at least some lipoproteins. Aids folding of multispanning membrane proteins.</text>
</comment>
<feature type="transmembrane region" description="Helical" evidence="18">
    <location>
        <begin position="113"/>
        <end position="133"/>
    </location>
</feature>
<comment type="subcellular location">
    <subcellularLocation>
        <location evidence="1">Cell membrane</location>
        <topology evidence="1">Multi-pass membrane protein</topology>
    </subcellularLocation>
    <subcellularLocation>
        <location evidence="16">Membrane</location>
        <topology evidence="16">Multi-pass membrane protein</topology>
    </subcellularLocation>
</comment>
<evidence type="ECO:0000256" key="14">
    <source>
        <dbReference type="ARBA" id="ARBA00033245"/>
    </source>
</evidence>
<dbReference type="InterPro" id="IPR001708">
    <property type="entry name" value="YidC/ALB3/OXA1/COX18"/>
</dbReference>
<dbReference type="GO" id="GO:0005886">
    <property type="term" value="C:plasma membrane"/>
    <property type="evidence" value="ECO:0007669"/>
    <property type="project" value="UniProtKB-SubCell"/>
</dbReference>
<feature type="region of interest" description="Disordered" evidence="17">
    <location>
        <begin position="261"/>
        <end position="386"/>
    </location>
</feature>
<evidence type="ECO:0000256" key="18">
    <source>
        <dbReference type="SAM" id="Phobius"/>
    </source>
</evidence>
<comment type="subunit">
    <text evidence="12">Interacts with the Sec translocase complex via SecD. Specifically interacts with transmembrane segments of nascent integral membrane proteins during membrane integration.</text>
</comment>
<dbReference type="NCBIfam" id="TIGR03592">
    <property type="entry name" value="yidC_oxa1_cterm"/>
    <property type="match status" value="1"/>
</dbReference>
<keyword evidence="4" id="KW-0813">Transport</keyword>
<dbReference type="EMBL" id="WBJZ01000015">
    <property type="protein sequence ID" value="KAB1655387.1"/>
    <property type="molecule type" value="Genomic_DNA"/>
</dbReference>
<keyword evidence="7" id="KW-0653">Protein transport</keyword>
<evidence type="ECO:0000256" key="9">
    <source>
        <dbReference type="ARBA" id="ARBA00023136"/>
    </source>
</evidence>
<evidence type="ECO:0000256" key="13">
    <source>
        <dbReference type="ARBA" id="ARBA00031538"/>
    </source>
</evidence>
<feature type="compositionally biased region" description="Basic and acidic residues" evidence="17">
    <location>
        <begin position="363"/>
        <end position="374"/>
    </location>
</feature>
<evidence type="ECO:0000313" key="21">
    <source>
        <dbReference type="Proteomes" id="UP000467240"/>
    </source>
</evidence>
<comment type="caution">
    <text evidence="20">The sequence shown here is derived from an EMBL/GenBank/DDBJ whole genome shotgun (WGS) entry which is preliminary data.</text>
</comment>
<evidence type="ECO:0000256" key="8">
    <source>
        <dbReference type="ARBA" id="ARBA00022989"/>
    </source>
</evidence>
<dbReference type="CDD" id="cd20070">
    <property type="entry name" value="5TM_YidC_Alb3"/>
    <property type="match status" value="1"/>
</dbReference>
<keyword evidence="5" id="KW-1003">Cell membrane</keyword>
<dbReference type="GO" id="GO:0032977">
    <property type="term" value="F:membrane insertase activity"/>
    <property type="evidence" value="ECO:0007669"/>
    <property type="project" value="InterPro"/>
</dbReference>
<dbReference type="AlphaFoldDB" id="A0A7J5BPX8"/>
<feature type="transmembrane region" description="Helical" evidence="18">
    <location>
        <begin position="38"/>
        <end position="59"/>
    </location>
</feature>
<dbReference type="InterPro" id="IPR028055">
    <property type="entry name" value="YidC/Oxa/ALB_C"/>
</dbReference>
<evidence type="ECO:0000256" key="1">
    <source>
        <dbReference type="ARBA" id="ARBA00004651"/>
    </source>
</evidence>
<evidence type="ECO:0000256" key="17">
    <source>
        <dbReference type="SAM" id="MobiDB-lite"/>
    </source>
</evidence>
<reference evidence="20 21" key="1">
    <citation type="submission" date="2019-09" db="EMBL/GenBank/DDBJ databases">
        <title>Phylogeny of genus Pseudoclavibacter and closely related genus.</title>
        <authorList>
            <person name="Li Y."/>
        </authorList>
    </citation>
    <scope>NUCLEOTIDE SEQUENCE [LARGE SCALE GENOMIC DNA]</scope>
    <source>
        <strain evidence="20 21">DSM 23821</strain>
    </source>
</reference>
<feature type="domain" description="Membrane insertase YidC/Oxa/ALB C-terminal" evidence="19">
    <location>
        <begin position="39"/>
        <end position="255"/>
    </location>
</feature>
<evidence type="ECO:0000256" key="16">
    <source>
        <dbReference type="RuleBase" id="RU003945"/>
    </source>
</evidence>
<gene>
    <name evidence="20" type="primary">yidC</name>
    <name evidence="20" type="ORF">F8O01_12250</name>
</gene>
<evidence type="ECO:0000256" key="2">
    <source>
        <dbReference type="ARBA" id="ARBA00010527"/>
    </source>
</evidence>
<feature type="transmembrane region" description="Helical" evidence="18">
    <location>
        <begin position="216"/>
        <end position="242"/>
    </location>
</feature>
<evidence type="ECO:0000259" key="19">
    <source>
        <dbReference type="Pfam" id="PF02096"/>
    </source>
</evidence>
<protein>
    <recommendedName>
        <fullName evidence="3">Membrane protein insertase YidC</fullName>
    </recommendedName>
    <alternativeName>
        <fullName evidence="15">Foldase YidC</fullName>
    </alternativeName>
    <alternativeName>
        <fullName evidence="14">Membrane integrase YidC</fullName>
    </alternativeName>
    <alternativeName>
        <fullName evidence="13">Membrane protein YidC</fullName>
    </alternativeName>
</protein>
<keyword evidence="8 18" id="KW-1133">Transmembrane helix</keyword>
<evidence type="ECO:0000256" key="7">
    <source>
        <dbReference type="ARBA" id="ARBA00022927"/>
    </source>
</evidence>
<keyword evidence="10" id="KW-0143">Chaperone</keyword>